<organism evidence="13">
    <name type="scientific">hydrocarbon metagenome</name>
    <dbReference type="NCBI Taxonomy" id="938273"/>
    <lineage>
        <taxon>unclassified sequences</taxon>
        <taxon>metagenomes</taxon>
        <taxon>ecological metagenomes</taxon>
    </lineage>
</organism>
<proteinExistence type="inferred from homology"/>
<dbReference type="PANTHER" id="PTHR30027">
    <property type="entry name" value="RIBOSOMAL RNA SMALL SUBUNIT METHYLTRANSFERASE E"/>
    <property type="match status" value="1"/>
</dbReference>
<keyword evidence="5" id="KW-0698">rRNA processing</keyword>
<comment type="similarity">
    <text evidence="2">Belongs to the RNA methyltransferase RsmE family.</text>
</comment>
<accession>A0A0W8FRV6</accession>
<feature type="domain" description="Ribosomal RNA small subunit methyltransferase E PUA-like" evidence="12">
    <location>
        <begin position="22"/>
        <end position="66"/>
    </location>
</feature>
<dbReference type="InterPro" id="IPR046886">
    <property type="entry name" value="RsmE_MTase_dom"/>
</dbReference>
<dbReference type="Gene3D" id="2.40.240.20">
    <property type="entry name" value="Hypothetical PUA domain-like, domain 1"/>
    <property type="match status" value="1"/>
</dbReference>
<dbReference type="EC" id="2.1.1.193" evidence="3"/>
<evidence type="ECO:0000256" key="5">
    <source>
        <dbReference type="ARBA" id="ARBA00022552"/>
    </source>
</evidence>
<evidence type="ECO:0000256" key="3">
    <source>
        <dbReference type="ARBA" id="ARBA00012328"/>
    </source>
</evidence>
<dbReference type="InterPro" id="IPR006700">
    <property type="entry name" value="RsmE"/>
</dbReference>
<evidence type="ECO:0000256" key="10">
    <source>
        <dbReference type="ARBA" id="ARBA00047944"/>
    </source>
</evidence>
<dbReference type="Gene3D" id="3.40.1280.10">
    <property type="match status" value="1"/>
</dbReference>
<comment type="subcellular location">
    <subcellularLocation>
        <location evidence="1">Cytoplasm</location>
    </subcellularLocation>
</comment>
<dbReference type="PANTHER" id="PTHR30027:SF3">
    <property type="entry name" value="16S RRNA (URACIL(1498)-N(3))-METHYLTRANSFERASE"/>
    <property type="match status" value="1"/>
</dbReference>
<protein>
    <recommendedName>
        <fullName evidence="3">16S rRNA (uracil(1498)-N(3))-methyltransferase</fullName>
        <ecNumber evidence="3">2.1.1.193</ecNumber>
    </recommendedName>
</protein>
<evidence type="ECO:0000256" key="4">
    <source>
        <dbReference type="ARBA" id="ARBA00022490"/>
    </source>
</evidence>
<dbReference type="InterPro" id="IPR029028">
    <property type="entry name" value="Alpha/beta_knot_MTases"/>
</dbReference>
<keyword evidence="6 13" id="KW-0489">Methyltransferase</keyword>
<dbReference type="NCBIfam" id="TIGR00046">
    <property type="entry name" value="RsmE family RNA methyltransferase"/>
    <property type="match status" value="1"/>
</dbReference>
<dbReference type="AlphaFoldDB" id="A0A0W8FRV6"/>
<dbReference type="InterPro" id="IPR029026">
    <property type="entry name" value="tRNA_m1G_MTases_N"/>
</dbReference>
<dbReference type="Pfam" id="PF20260">
    <property type="entry name" value="PUA_4"/>
    <property type="match status" value="1"/>
</dbReference>
<comment type="caution">
    <text evidence="13">The sequence shown here is derived from an EMBL/GenBank/DDBJ whole genome shotgun (WGS) entry which is preliminary data.</text>
</comment>
<dbReference type="GO" id="GO:0070042">
    <property type="term" value="F:rRNA (uridine-N3-)-methyltransferase activity"/>
    <property type="evidence" value="ECO:0007669"/>
    <property type="project" value="TreeGrafter"/>
</dbReference>
<name>A0A0W8FRV6_9ZZZZ</name>
<keyword evidence="8" id="KW-0949">S-adenosyl-L-methionine</keyword>
<gene>
    <name evidence="13" type="ORF">ASZ90_006599</name>
</gene>
<dbReference type="EMBL" id="LNQE01000896">
    <property type="protein sequence ID" value="KUG23613.1"/>
    <property type="molecule type" value="Genomic_DNA"/>
</dbReference>
<evidence type="ECO:0000256" key="1">
    <source>
        <dbReference type="ARBA" id="ARBA00004496"/>
    </source>
</evidence>
<evidence type="ECO:0000259" key="12">
    <source>
        <dbReference type="Pfam" id="PF20260"/>
    </source>
</evidence>
<evidence type="ECO:0000256" key="9">
    <source>
        <dbReference type="ARBA" id="ARBA00025699"/>
    </source>
</evidence>
<dbReference type="CDD" id="cd18084">
    <property type="entry name" value="RsmE-like"/>
    <property type="match status" value="1"/>
</dbReference>
<sequence length="257" mass="28343">MTIPRIYSPEPLENKTDCELGADNLKYLKQVMRLKQGDRIRIFDGFGLEFEAVIKDFSAKSVLIELREIIPATTKEICITLAQAIPKAGKMDTIVKSAAELGTDVIIPFNAARSIGRISGEKSSLKVARWQKIAAEAARSSHSSHVTKISKVSSFVDMLSNDSGNALKLIFWEEESQKTIKDVLTDKALVNIKKIFVVIGPEGGFSKDEINMARENGFISVSLGKQILKVETAAMAIISILQYEKGLFSNSFSEVKK</sequence>
<dbReference type="GO" id="GO:0070475">
    <property type="term" value="P:rRNA base methylation"/>
    <property type="evidence" value="ECO:0007669"/>
    <property type="project" value="TreeGrafter"/>
</dbReference>
<comment type="function">
    <text evidence="9">Specifically methylates the N3 position of the uracil ring of uridine 1498 (m3U1498) in 16S rRNA. Acts on the fully assembled 30S ribosomal subunit.</text>
</comment>
<keyword evidence="4" id="KW-0963">Cytoplasm</keyword>
<keyword evidence="7 13" id="KW-0808">Transferase</keyword>
<evidence type="ECO:0000313" key="13">
    <source>
        <dbReference type="EMBL" id="KUG23613.1"/>
    </source>
</evidence>
<dbReference type="SUPFAM" id="SSF75217">
    <property type="entry name" value="alpha/beta knot"/>
    <property type="match status" value="1"/>
</dbReference>
<comment type="catalytic activity">
    <reaction evidence="10">
        <text>uridine(1498) in 16S rRNA + S-adenosyl-L-methionine = N(3)-methyluridine(1498) in 16S rRNA + S-adenosyl-L-homocysteine + H(+)</text>
        <dbReference type="Rhea" id="RHEA:42920"/>
        <dbReference type="Rhea" id="RHEA-COMP:10283"/>
        <dbReference type="Rhea" id="RHEA-COMP:10284"/>
        <dbReference type="ChEBI" id="CHEBI:15378"/>
        <dbReference type="ChEBI" id="CHEBI:57856"/>
        <dbReference type="ChEBI" id="CHEBI:59789"/>
        <dbReference type="ChEBI" id="CHEBI:65315"/>
        <dbReference type="ChEBI" id="CHEBI:74502"/>
        <dbReference type="EC" id="2.1.1.193"/>
    </reaction>
</comment>
<dbReference type="PIRSF" id="PIRSF015601">
    <property type="entry name" value="MTase_slr0722"/>
    <property type="match status" value="1"/>
</dbReference>
<dbReference type="Pfam" id="PF04452">
    <property type="entry name" value="Methyltrans_RNA"/>
    <property type="match status" value="1"/>
</dbReference>
<dbReference type="GO" id="GO:0005737">
    <property type="term" value="C:cytoplasm"/>
    <property type="evidence" value="ECO:0007669"/>
    <property type="project" value="UniProtKB-SubCell"/>
</dbReference>
<evidence type="ECO:0000256" key="2">
    <source>
        <dbReference type="ARBA" id="ARBA00005528"/>
    </source>
</evidence>
<dbReference type="SUPFAM" id="SSF88697">
    <property type="entry name" value="PUA domain-like"/>
    <property type="match status" value="1"/>
</dbReference>
<dbReference type="InterPro" id="IPR015947">
    <property type="entry name" value="PUA-like_sf"/>
</dbReference>
<evidence type="ECO:0000256" key="7">
    <source>
        <dbReference type="ARBA" id="ARBA00022679"/>
    </source>
</evidence>
<evidence type="ECO:0000256" key="8">
    <source>
        <dbReference type="ARBA" id="ARBA00022691"/>
    </source>
</evidence>
<dbReference type="InterPro" id="IPR046887">
    <property type="entry name" value="RsmE_PUA-like"/>
</dbReference>
<evidence type="ECO:0000256" key="6">
    <source>
        <dbReference type="ARBA" id="ARBA00022603"/>
    </source>
</evidence>
<feature type="domain" description="Ribosomal RNA small subunit methyltransferase E methyltransferase" evidence="11">
    <location>
        <begin position="77"/>
        <end position="242"/>
    </location>
</feature>
<reference evidence="13" key="1">
    <citation type="journal article" date="2015" name="Proc. Natl. Acad. Sci. U.S.A.">
        <title>Networks of energetic and metabolic interactions define dynamics in microbial communities.</title>
        <authorList>
            <person name="Embree M."/>
            <person name="Liu J.K."/>
            <person name="Al-Bassam M.M."/>
            <person name="Zengler K."/>
        </authorList>
    </citation>
    <scope>NUCLEOTIDE SEQUENCE</scope>
</reference>
<evidence type="ECO:0000259" key="11">
    <source>
        <dbReference type="Pfam" id="PF04452"/>
    </source>
</evidence>